<feature type="region of interest" description="Disordered" evidence="1">
    <location>
        <begin position="215"/>
        <end position="329"/>
    </location>
</feature>
<dbReference type="Proteomes" id="UP000554482">
    <property type="component" value="Unassembled WGS sequence"/>
</dbReference>
<name>A0A7J6VS88_THATH</name>
<keyword evidence="2" id="KW-0812">Transmembrane</keyword>
<dbReference type="InterPro" id="IPR008480">
    <property type="entry name" value="DUF761_pln"/>
</dbReference>
<dbReference type="OrthoDB" id="1933168at2759"/>
<dbReference type="PANTHER" id="PTHR33098">
    <property type="entry name" value="COTTON FIBER (DUF761)"/>
    <property type="match status" value="1"/>
</dbReference>
<evidence type="ECO:0000313" key="5">
    <source>
        <dbReference type="Proteomes" id="UP000554482"/>
    </source>
</evidence>
<protein>
    <submittedName>
        <fullName evidence="4">Cotton fiber</fullName>
    </submittedName>
</protein>
<feature type="domain" description="DUF4408" evidence="3">
    <location>
        <begin position="47"/>
        <end position="79"/>
    </location>
</feature>
<gene>
    <name evidence="4" type="ORF">FRX31_022457</name>
</gene>
<feature type="transmembrane region" description="Helical" evidence="2">
    <location>
        <begin position="12"/>
        <end position="33"/>
    </location>
</feature>
<keyword evidence="2" id="KW-0472">Membrane</keyword>
<feature type="compositionally biased region" description="Basic and acidic residues" evidence="1">
    <location>
        <begin position="318"/>
        <end position="329"/>
    </location>
</feature>
<evidence type="ECO:0000256" key="1">
    <source>
        <dbReference type="SAM" id="MobiDB-lite"/>
    </source>
</evidence>
<sequence length="363" mass="41429">MAFASRSTSNWILSVKIFGVSSLIFTIALILKLSVPVISQFIVSELPLLWRSILSWLTPPYLYVVVNGIIITIAASSRFYQNKIDEEHQSSESESIVAPLKVPLPVVNSGLDFSVSSGYDSLVVKSPIEVRSEYLMKNSITDVKSDYEILESKFFKEQQQEEEENESNVIAKPVSERQEEGFVISRSSWTPSRNDLKEIEKENIFPSPVSVRFSHHRRTVKSSPEAGKALGVAKPKRHDTLERTWKTITDGRPIPLARHLKKSDTWETHGRHHHNHNHSAGPQEQTPPTKTMKKCETFQDRNKNPASPLSPSPGSGKLKKEPSLSHDELNRRVEAFIKKFNEDMRLQRQESLNQYKEMMVNRR</sequence>
<feature type="compositionally biased region" description="Polar residues" evidence="1">
    <location>
        <begin position="280"/>
        <end position="289"/>
    </location>
</feature>
<dbReference type="InterPro" id="IPR025520">
    <property type="entry name" value="DUF4408"/>
</dbReference>
<proteinExistence type="predicted"/>
<keyword evidence="5" id="KW-1185">Reference proteome</keyword>
<feature type="transmembrane region" description="Helical" evidence="2">
    <location>
        <begin position="53"/>
        <end position="75"/>
    </location>
</feature>
<evidence type="ECO:0000259" key="3">
    <source>
        <dbReference type="Pfam" id="PF14364"/>
    </source>
</evidence>
<accession>A0A7J6VS88</accession>
<dbReference type="EMBL" id="JABWDY010027338">
    <property type="protein sequence ID" value="KAF5187956.1"/>
    <property type="molecule type" value="Genomic_DNA"/>
</dbReference>
<dbReference type="AlphaFoldDB" id="A0A7J6VS88"/>
<comment type="caution">
    <text evidence="4">The sequence shown here is derived from an EMBL/GenBank/DDBJ whole genome shotgun (WGS) entry which is preliminary data.</text>
</comment>
<feature type="compositionally biased region" description="Basic and acidic residues" evidence="1">
    <location>
        <begin position="293"/>
        <end position="303"/>
    </location>
</feature>
<dbReference type="Pfam" id="PF14364">
    <property type="entry name" value="DUF4408"/>
    <property type="match status" value="1"/>
</dbReference>
<evidence type="ECO:0000256" key="2">
    <source>
        <dbReference type="SAM" id="Phobius"/>
    </source>
</evidence>
<feature type="compositionally biased region" description="Low complexity" evidence="1">
    <location>
        <begin position="305"/>
        <end position="316"/>
    </location>
</feature>
<keyword evidence="2" id="KW-1133">Transmembrane helix</keyword>
<organism evidence="4 5">
    <name type="scientific">Thalictrum thalictroides</name>
    <name type="common">Rue-anemone</name>
    <name type="synonym">Anemone thalictroides</name>
    <dbReference type="NCBI Taxonomy" id="46969"/>
    <lineage>
        <taxon>Eukaryota</taxon>
        <taxon>Viridiplantae</taxon>
        <taxon>Streptophyta</taxon>
        <taxon>Embryophyta</taxon>
        <taxon>Tracheophyta</taxon>
        <taxon>Spermatophyta</taxon>
        <taxon>Magnoliopsida</taxon>
        <taxon>Ranunculales</taxon>
        <taxon>Ranunculaceae</taxon>
        <taxon>Thalictroideae</taxon>
        <taxon>Thalictrum</taxon>
    </lineage>
</organism>
<evidence type="ECO:0000313" key="4">
    <source>
        <dbReference type="EMBL" id="KAF5187956.1"/>
    </source>
</evidence>
<dbReference type="PANTHER" id="PTHR33098:SF109">
    <property type="entry name" value="OS07G0563400 PROTEIN"/>
    <property type="match status" value="1"/>
</dbReference>
<reference evidence="4 5" key="1">
    <citation type="submission" date="2020-06" db="EMBL/GenBank/DDBJ databases">
        <title>Transcriptomic and genomic resources for Thalictrum thalictroides and T. hernandezii: Facilitating candidate gene discovery in an emerging model plant lineage.</title>
        <authorList>
            <person name="Arias T."/>
            <person name="Riano-Pachon D.M."/>
            <person name="Di Stilio V.S."/>
        </authorList>
    </citation>
    <scope>NUCLEOTIDE SEQUENCE [LARGE SCALE GENOMIC DNA]</scope>
    <source>
        <strain evidence="5">cv. WT478/WT964</strain>
        <tissue evidence="4">Leaves</tissue>
    </source>
</reference>
<dbReference type="Pfam" id="PF05553">
    <property type="entry name" value="DUF761"/>
    <property type="match status" value="1"/>
</dbReference>